<gene>
    <name evidence="1" type="ORF">MVEN_00467800</name>
</gene>
<name>A0A8H6YW65_9AGAR</name>
<evidence type="ECO:0000313" key="2">
    <source>
        <dbReference type="Proteomes" id="UP000620124"/>
    </source>
</evidence>
<sequence length="174" mass="19248">MIFTTMASSMPFGFPFVNKWLLDLYGEREALRARTSASELDPALLPLLMCCDDEGISDLSRLKFAGLRVWWPPFGTFPPCLSRFPPALRFGASGMSLSTSTIIAPTLITQGFGVRWAVWTCVPNVSLKGDLYIVSALFFALSFPPSIRDLRVFTNGILRHSLAIGRAYSNPSFT</sequence>
<comment type="caution">
    <text evidence="1">The sequence shown here is derived from an EMBL/GenBank/DDBJ whole genome shotgun (WGS) entry which is preliminary data.</text>
</comment>
<dbReference type="EMBL" id="JACAZI010000003">
    <property type="protein sequence ID" value="KAF7365926.1"/>
    <property type="molecule type" value="Genomic_DNA"/>
</dbReference>
<evidence type="ECO:0000313" key="1">
    <source>
        <dbReference type="EMBL" id="KAF7365926.1"/>
    </source>
</evidence>
<organism evidence="1 2">
    <name type="scientific">Mycena venus</name>
    <dbReference type="NCBI Taxonomy" id="2733690"/>
    <lineage>
        <taxon>Eukaryota</taxon>
        <taxon>Fungi</taxon>
        <taxon>Dikarya</taxon>
        <taxon>Basidiomycota</taxon>
        <taxon>Agaricomycotina</taxon>
        <taxon>Agaricomycetes</taxon>
        <taxon>Agaricomycetidae</taxon>
        <taxon>Agaricales</taxon>
        <taxon>Marasmiineae</taxon>
        <taxon>Mycenaceae</taxon>
        <taxon>Mycena</taxon>
    </lineage>
</organism>
<dbReference type="Proteomes" id="UP000620124">
    <property type="component" value="Unassembled WGS sequence"/>
</dbReference>
<protein>
    <submittedName>
        <fullName evidence="1">Uncharacterized protein</fullName>
    </submittedName>
</protein>
<accession>A0A8H6YW65</accession>
<reference evidence="1" key="1">
    <citation type="submission" date="2020-05" db="EMBL/GenBank/DDBJ databases">
        <title>Mycena genomes resolve the evolution of fungal bioluminescence.</title>
        <authorList>
            <person name="Tsai I.J."/>
        </authorList>
    </citation>
    <scope>NUCLEOTIDE SEQUENCE</scope>
    <source>
        <strain evidence="1">CCC161011</strain>
    </source>
</reference>
<proteinExistence type="predicted"/>
<keyword evidence="2" id="KW-1185">Reference proteome</keyword>
<dbReference type="AlphaFoldDB" id="A0A8H6YW65"/>